<gene>
    <name evidence="2" type="ORF">SERLADRAFT_411936</name>
</gene>
<feature type="compositionally biased region" description="Polar residues" evidence="1">
    <location>
        <begin position="298"/>
        <end position="312"/>
    </location>
</feature>
<name>F8PCU0_SERL9</name>
<proteinExistence type="predicted"/>
<feature type="region of interest" description="Disordered" evidence="1">
    <location>
        <begin position="26"/>
        <end position="55"/>
    </location>
</feature>
<evidence type="ECO:0000313" key="2">
    <source>
        <dbReference type="EMBL" id="EGO19039.1"/>
    </source>
</evidence>
<dbReference type="OrthoDB" id="3238775at2759"/>
<dbReference type="Proteomes" id="UP000008064">
    <property type="component" value="Unassembled WGS sequence"/>
</dbReference>
<dbReference type="RefSeq" id="XP_007324263.1">
    <property type="nucleotide sequence ID" value="XM_007324201.1"/>
</dbReference>
<sequence>MPPPEYCEPSMVTPRSDDTIDYLAIAPPPTPLSVSPPPPSVPAVPRGRKSRAAQQVTRDVTATVFEVVIHKNQPSKCVHTANRKTKSKKQEPKAYGPIDVNIMSPWDDFITLLLISCFKWKWLVPKNLPWLPLLTKEGFSSLVNQITMKVATPKPYIILSMNTAADSITTAPGALPPRLVQAAVQLAAPEGEDVYNWEVEDRSILKKSKLDDEIEEIVTLLQNKYRPGLCNKHHTLWCFHHCSSNLHFYMNQPRCIVWAQAIKQGDATLEKLPVGANFFKAEHAIKDCQPAHVKPTATRPTPASVEATSTPANPPISNTFSYPPNFHYNSPFSPYPINFGMLGMGLPMGIGFNGIGLPWNTTMPSTGPTLPTSPSKAHLEDNHRLSLPPVKSCSVSVFCELYGLSKSIQNGLERLGFKVGDDLDSINEN</sequence>
<organism>
    <name type="scientific">Serpula lacrymans var. lacrymans (strain S7.9)</name>
    <name type="common">Dry rot fungus</name>
    <dbReference type="NCBI Taxonomy" id="578457"/>
    <lineage>
        <taxon>Eukaryota</taxon>
        <taxon>Fungi</taxon>
        <taxon>Dikarya</taxon>
        <taxon>Basidiomycota</taxon>
        <taxon>Agaricomycotina</taxon>
        <taxon>Agaricomycetes</taxon>
        <taxon>Agaricomycetidae</taxon>
        <taxon>Boletales</taxon>
        <taxon>Coniophorineae</taxon>
        <taxon>Serpulaceae</taxon>
        <taxon>Serpula</taxon>
    </lineage>
</organism>
<dbReference type="AlphaFoldDB" id="F8PCU0"/>
<feature type="region of interest" description="Disordered" evidence="1">
    <location>
        <begin position="292"/>
        <end position="312"/>
    </location>
</feature>
<feature type="compositionally biased region" description="Pro residues" evidence="1">
    <location>
        <begin position="26"/>
        <end position="42"/>
    </location>
</feature>
<dbReference type="KEGG" id="sla:SERLADRAFT_411936"/>
<dbReference type="EMBL" id="GL945445">
    <property type="protein sequence ID" value="EGO19039.1"/>
    <property type="molecule type" value="Genomic_DNA"/>
</dbReference>
<dbReference type="GeneID" id="18812983"/>
<dbReference type="HOGENOM" id="CLU_665830_0_0_1"/>
<evidence type="ECO:0000256" key="1">
    <source>
        <dbReference type="SAM" id="MobiDB-lite"/>
    </source>
</evidence>
<reference evidence="2" key="1">
    <citation type="submission" date="2011-04" db="EMBL/GenBank/DDBJ databases">
        <title>Evolution of plant cell wall degrading machinery underlies the functional diversity of forest fungi.</title>
        <authorList>
            <consortium name="US DOE Joint Genome Institute (JGI-PGF)"/>
            <person name="Eastwood D.C."/>
            <person name="Floudas D."/>
            <person name="Binder M."/>
            <person name="Majcherczyk A."/>
            <person name="Schneider P."/>
            <person name="Aerts A."/>
            <person name="Asiegbu F.O."/>
            <person name="Baker S.E."/>
            <person name="Barry K."/>
            <person name="Bendiksby M."/>
            <person name="Blumentritt M."/>
            <person name="Coutinho P.M."/>
            <person name="Cullen D."/>
            <person name="Cullen D."/>
            <person name="Gathman A."/>
            <person name="Goodell B."/>
            <person name="Henrissat B."/>
            <person name="Ihrmark K."/>
            <person name="Kauserud H."/>
            <person name="Kohler A."/>
            <person name="LaButti K."/>
            <person name="Lapidus A."/>
            <person name="Lavin J.L."/>
            <person name="Lee Y.-H."/>
            <person name="Lindquist E."/>
            <person name="Lilly W."/>
            <person name="Lucas S."/>
            <person name="Morin E."/>
            <person name="Murat C."/>
            <person name="Oguiza J.A."/>
            <person name="Park J."/>
            <person name="Pisabarro A.G."/>
            <person name="Riley R."/>
            <person name="Rosling A."/>
            <person name="Salamov A."/>
            <person name="Schmidt O."/>
            <person name="Schmutz J."/>
            <person name="Skrede I."/>
            <person name="Stenlid J."/>
            <person name="Wiebenga A."/>
            <person name="Xie X."/>
            <person name="Kues U."/>
            <person name="Hibbett D.S."/>
            <person name="Hoffmeister D."/>
            <person name="Hogberg N."/>
            <person name="Martin F."/>
            <person name="Grigoriev I.V."/>
            <person name="Watkinson S.C."/>
        </authorList>
    </citation>
    <scope>NUCLEOTIDE SEQUENCE</scope>
    <source>
        <strain evidence="2">S7.9</strain>
    </source>
</reference>
<accession>F8PCU0</accession>
<protein>
    <submittedName>
        <fullName evidence="2">Uncharacterized protein</fullName>
    </submittedName>
</protein>